<gene>
    <name evidence="1" type="primary">SmydA-8_2</name>
    <name evidence="1" type="ORF">Bhyg_05774</name>
</gene>
<dbReference type="Gene3D" id="2.170.270.10">
    <property type="entry name" value="SET domain"/>
    <property type="match status" value="1"/>
</dbReference>
<evidence type="ECO:0000313" key="1">
    <source>
        <dbReference type="EMBL" id="KAJ6640841.1"/>
    </source>
</evidence>
<comment type="caution">
    <text evidence="1">The sequence shown here is derived from an EMBL/GenBank/DDBJ whole genome shotgun (WGS) entry which is preliminary data.</text>
</comment>
<dbReference type="PANTHER" id="PTHR46455:SF7">
    <property type="entry name" value="RE12806P"/>
    <property type="match status" value="1"/>
</dbReference>
<dbReference type="Gene3D" id="1.10.220.160">
    <property type="match status" value="1"/>
</dbReference>
<keyword evidence="2" id="KW-1185">Reference proteome</keyword>
<dbReference type="Proteomes" id="UP001151699">
    <property type="component" value="Chromosome B"/>
</dbReference>
<proteinExistence type="predicted"/>
<dbReference type="SUPFAM" id="SSF82199">
    <property type="entry name" value="SET domain"/>
    <property type="match status" value="1"/>
</dbReference>
<name>A0A9Q0N0B0_9DIPT</name>
<sequence length="494" mass="56770">MPDYFEVQKSSEFGRYTTVTKNVKSGDIIFEEYPFVVGPKPNIAPVCLVCCYPVDGSENGPRCPNCRWPLCENCIGHKFHNDECELFVRNNVKFRDFASYDEPCVQLDCITPLRLLLTKDSNPKRWDEEVSLMEHHELNRRNTDQWFSDQRNVVEFLHGPCKLKELYSEELIHQACGILHVNAFEGRTSFASGCNIQCLFPKAGLSAHSCVPNITHSIYPSDNFKIIVRASIDMKKGETLYTTYTNLMVSTEQRQEHLKSGKFFTCHCARCTDPTELETHFRTFKCNKCDPGLIYSKDPFDENCSWKCTHCKFTTTSTAIQKVLSVIQAEVDFIKTMEFGPERLAKCEEIFRKYRGAFHPSHYLLTAIRQNLIELYGRVEGYELCDLTDKLLEHKVAMCESVLNVLNVLYPGKTRTRAMLLYDLHAPIVLLAKISYATGKIKDGEFKKKLKHAYDLLQESSTILAWEDVDSVEYTISQIGKQSLSQLRDNIRTL</sequence>
<dbReference type="Gene3D" id="6.10.140.2220">
    <property type="match status" value="1"/>
</dbReference>
<protein>
    <submittedName>
        <fullName evidence="1">SET domain-containing protein SmydA-8, isoform A</fullName>
    </submittedName>
</protein>
<dbReference type="OrthoDB" id="265717at2759"/>
<accession>A0A9Q0N0B0</accession>
<evidence type="ECO:0000313" key="2">
    <source>
        <dbReference type="Proteomes" id="UP001151699"/>
    </source>
</evidence>
<dbReference type="PANTHER" id="PTHR46455">
    <property type="entry name" value="SET AND MYND DOMAIN CONTAINING, ARTHROPOD-SPECIFIC, MEMBER 4, ISOFORM A"/>
    <property type="match status" value="1"/>
</dbReference>
<reference evidence="1" key="1">
    <citation type="submission" date="2022-07" db="EMBL/GenBank/DDBJ databases">
        <authorList>
            <person name="Trinca V."/>
            <person name="Uliana J.V.C."/>
            <person name="Torres T.T."/>
            <person name="Ward R.J."/>
            <person name="Monesi N."/>
        </authorList>
    </citation>
    <scope>NUCLEOTIDE SEQUENCE</scope>
    <source>
        <strain evidence="1">HSMRA1968</strain>
        <tissue evidence="1">Whole embryos</tissue>
    </source>
</reference>
<dbReference type="EMBL" id="WJQU01000002">
    <property type="protein sequence ID" value="KAJ6640841.1"/>
    <property type="molecule type" value="Genomic_DNA"/>
</dbReference>
<dbReference type="AlphaFoldDB" id="A0A9Q0N0B0"/>
<dbReference type="InterPro" id="IPR046341">
    <property type="entry name" value="SET_dom_sf"/>
</dbReference>
<organism evidence="1 2">
    <name type="scientific">Pseudolycoriella hygida</name>
    <dbReference type="NCBI Taxonomy" id="35572"/>
    <lineage>
        <taxon>Eukaryota</taxon>
        <taxon>Metazoa</taxon>
        <taxon>Ecdysozoa</taxon>
        <taxon>Arthropoda</taxon>
        <taxon>Hexapoda</taxon>
        <taxon>Insecta</taxon>
        <taxon>Pterygota</taxon>
        <taxon>Neoptera</taxon>
        <taxon>Endopterygota</taxon>
        <taxon>Diptera</taxon>
        <taxon>Nematocera</taxon>
        <taxon>Sciaroidea</taxon>
        <taxon>Sciaridae</taxon>
        <taxon>Pseudolycoriella</taxon>
    </lineage>
</organism>
<dbReference type="CDD" id="cd20071">
    <property type="entry name" value="SET_SMYD"/>
    <property type="match status" value="1"/>
</dbReference>
<dbReference type="InterPro" id="IPR053010">
    <property type="entry name" value="SET_SmydA-8"/>
</dbReference>